<reference evidence="5 6" key="1">
    <citation type="submission" date="2019-03" db="EMBL/GenBank/DDBJ databases">
        <title>Genomic Encyclopedia of Type Strains, Phase IV (KMG-IV): sequencing the most valuable type-strain genomes for metagenomic binning, comparative biology and taxonomic classification.</title>
        <authorList>
            <person name="Goeker M."/>
        </authorList>
    </citation>
    <scope>NUCLEOTIDE SEQUENCE [LARGE SCALE GENOMIC DNA]</scope>
    <source>
        <strain evidence="5 6">DSM 11901</strain>
    </source>
</reference>
<dbReference type="RefSeq" id="WP_133609234.1">
    <property type="nucleotide sequence ID" value="NZ_SNXW01000006.1"/>
</dbReference>
<keyword evidence="3" id="KW-0812">Transmembrane</keyword>
<dbReference type="PANTHER" id="PTHR32309">
    <property type="entry name" value="TYROSINE-PROTEIN KINASE"/>
    <property type="match status" value="1"/>
</dbReference>
<evidence type="ECO:0000259" key="4">
    <source>
        <dbReference type="Pfam" id="PF13807"/>
    </source>
</evidence>
<gene>
    <name evidence="5" type="ORF">EV672_10649</name>
</gene>
<evidence type="ECO:0000256" key="1">
    <source>
        <dbReference type="SAM" id="Coils"/>
    </source>
</evidence>
<proteinExistence type="predicted"/>
<dbReference type="InterPro" id="IPR032807">
    <property type="entry name" value="GNVR"/>
</dbReference>
<organism evidence="5 6">
    <name type="scientific">Aquabacterium commune</name>
    <dbReference type="NCBI Taxonomy" id="70586"/>
    <lineage>
        <taxon>Bacteria</taxon>
        <taxon>Pseudomonadati</taxon>
        <taxon>Pseudomonadota</taxon>
        <taxon>Betaproteobacteria</taxon>
        <taxon>Burkholderiales</taxon>
        <taxon>Aquabacterium</taxon>
    </lineage>
</organism>
<dbReference type="PANTHER" id="PTHR32309:SF13">
    <property type="entry name" value="FERRIC ENTEROBACTIN TRANSPORT PROTEIN FEPE"/>
    <property type="match status" value="1"/>
</dbReference>
<dbReference type="EMBL" id="SNXW01000006">
    <property type="protein sequence ID" value="TDP82095.1"/>
    <property type="molecule type" value="Genomic_DNA"/>
</dbReference>
<dbReference type="GO" id="GO:0005886">
    <property type="term" value="C:plasma membrane"/>
    <property type="evidence" value="ECO:0007669"/>
    <property type="project" value="TreeGrafter"/>
</dbReference>
<dbReference type="Pfam" id="PF13807">
    <property type="entry name" value="GNVR"/>
    <property type="match status" value="1"/>
</dbReference>
<dbReference type="InterPro" id="IPR014345">
    <property type="entry name" value="XrtA_polysacc_chain"/>
</dbReference>
<protein>
    <submittedName>
        <fullName evidence="5">Polysaccharide chain length determinant protein (PEP-CTERM system associated)</fullName>
    </submittedName>
</protein>
<evidence type="ECO:0000313" key="6">
    <source>
        <dbReference type="Proteomes" id="UP000294593"/>
    </source>
</evidence>
<dbReference type="NCBIfam" id="TIGR03007">
    <property type="entry name" value="pepcterm_ChnLen"/>
    <property type="match status" value="1"/>
</dbReference>
<sequence>MDDLLRQVSGVLVAMWQRRWIGMAAAWVVAVMAMAAVTLVIRDRYEASAKVFVDTQTVLKPLMSGLAFQPDVDQQVRMLARTLISRPNVEQLIKSPRAGLNNLSEVDRDRTIDRLTKEIKVAPSGDANLFSITYRDINPQRAQIIVGELVSLFVSSGVTDKQRDSEQARRFLDEQIRSYEEKLSASENRVKEFKLRNFGLTGTSNTDFFGRISSGTDEVNRLRVELQAAERSRDALRRELSTEDPTIPPEAMMAGAGAQQTETESRLDAQRRLLDDLLRRYTDQHPDVVAARRTIAQLEQQRRTEQESRKASGRAPAPTSPVFQRIRVALAEAEAKVASLRGQLGAQQGQLDQARAMAGKMPQVEAELAQLNRDYDIVRKNYEQLVARRESASLGEKIDLTTKVAEFRVVEPPRVSPTPAKPSRMMVAVLGVLAALGAGLGVAFAMTQVFPTVQDARQLREIGGRPVLGSVSMVLSPEMTVDVGRDRRNFLIACGLFALVNMTWLLVVKQQWLS</sequence>
<evidence type="ECO:0000256" key="3">
    <source>
        <dbReference type="SAM" id="Phobius"/>
    </source>
</evidence>
<feature type="transmembrane region" description="Helical" evidence="3">
    <location>
        <begin position="490"/>
        <end position="508"/>
    </location>
</feature>
<dbReference type="GO" id="GO:0004713">
    <property type="term" value="F:protein tyrosine kinase activity"/>
    <property type="evidence" value="ECO:0007669"/>
    <property type="project" value="TreeGrafter"/>
</dbReference>
<feature type="domain" description="Tyrosine-protein kinase G-rich" evidence="4">
    <location>
        <begin position="365"/>
        <end position="445"/>
    </location>
</feature>
<feature type="compositionally biased region" description="Basic and acidic residues" evidence="2">
    <location>
        <begin position="300"/>
        <end position="310"/>
    </location>
</feature>
<dbReference type="OrthoDB" id="9795292at2"/>
<dbReference type="Proteomes" id="UP000294593">
    <property type="component" value="Unassembled WGS sequence"/>
</dbReference>
<comment type="caution">
    <text evidence="5">The sequence shown here is derived from an EMBL/GenBank/DDBJ whole genome shotgun (WGS) entry which is preliminary data.</text>
</comment>
<dbReference type="InterPro" id="IPR050445">
    <property type="entry name" value="Bact_polysacc_biosynth/exp"/>
</dbReference>
<accession>A0A4R6R8I2</accession>
<keyword evidence="1" id="KW-0175">Coiled coil</keyword>
<dbReference type="AlphaFoldDB" id="A0A4R6R8I2"/>
<keyword evidence="6" id="KW-1185">Reference proteome</keyword>
<feature type="region of interest" description="Disordered" evidence="2">
    <location>
        <begin position="299"/>
        <end position="319"/>
    </location>
</feature>
<feature type="transmembrane region" description="Helical" evidence="3">
    <location>
        <begin position="427"/>
        <end position="450"/>
    </location>
</feature>
<feature type="transmembrane region" description="Helical" evidence="3">
    <location>
        <begin position="20"/>
        <end position="41"/>
    </location>
</feature>
<evidence type="ECO:0000313" key="5">
    <source>
        <dbReference type="EMBL" id="TDP82095.1"/>
    </source>
</evidence>
<feature type="coiled-coil region" evidence="1">
    <location>
        <begin position="162"/>
        <end position="239"/>
    </location>
</feature>
<keyword evidence="3" id="KW-1133">Transmembrane helix</keyword>
<keyword evidence="3" id="KW-0472">Membrane</keyword>
<evidence type="ECO:0000256" key="2">
    <source>
        <dbReference type="SAM" id="MobiDB-lite"/>
    </source>
</evidence>
<name>A0A4R6R8I2_9BURK</name>